<reference evidence="2 3" key="1">
    <citation type="submission" date="2017-05" db="EMBL/GenBank/DDBJ databases">
        <authorList>
            <person name="Song R."/>
            <person name="Chenine A.L."/>
            <person name="Ruprecht R.M."/>
        </authorList>
    </citation>
    <scope>NUCLEOTIDE SEQUENCE [LARGE SCALE GENOMIC DNA]</scope>
    <source>
        <strain evidence="2 3">S567_C10_BS</strain>
    </source>
</reference>
<comment type="caution">
    <text evidence="2">The sequence shown here is derived from an EMBL/GenBank/DDBJ whole genome shotgun (WGS) entry which is preliminary data.</text>
</comment>
<protein>
    <submittedName>
        <fullName evidence="2">Response regulator GacA</fullName>
    </submittedName>
</protein>
<dbReference type="EMBL" id="NFFZ01000006">
    <property type="protein sequence ID" value="OTI62005.1"/>
    <property type="molecule type" value="Genomic_DNA"/>
</dbReference>
<proteinExistence type="predicted"/>
<dbReference type="AlphaFoldDB" id="A0A231KM99"/>
<gene>
    <name evidence="2" type="ORF">CAZ10_14570</name>
</gene>
<evidence type="ECO:0000313" key="2">
    <source>
        <dbReference type="EMBL" id="OTI62005.1"/>
    </source>
</evidence>
<feature type="region of interest" description="Disordered" evidence="1">
    <location>
        <begin position="1"/>
        <end position="36"/>
    </location>
</feature>
<evidence type="ECO:0000313" key="3">
    <source>
        <dbReference type="Proteomes" id="UP000194857"/>
    </source>
</evidence>
<accession>A0A231KM99</accession>
<feature type="region of interest" description="Disordered" evidence="1">
    <location>
        <begin position="53"/>
        <end position="105"/>
    </location>
</feature>
<evidence type="ECO:0000256" key="1">
    <source>
        <dbReference type="SAM" id="MobiDB-lite"/>
    </source>
</evidence>
<organism evidence="2 3">
    <name type="scientific">Pseudomonas aeruginosa</name>
    <dbReference type="NCBI Taxonomy" id="287"/>
    <lineage>
        <taxon>Bacteria</taxon>
        <taxon>Pseudomonadati</taxon>
        <taxon>Pseudomonadota</taxon>
        <taxon>Gammaproteobacteria</taxon>
        <taxon>Pseudomonadales</taxon>
        <taxon>Pseudomonadaceae</taxon>
        <taxon>Pseudomonas</taxon>
    </lineage>
</organism>
<sequence length="105" mass="11516">MVVDHQHLNHAAPRRALADNRPHGPPGDFGNLNRKPSHDLAWRKGVINQASWKHHSTASNGRCEVYRQPPASGRPDRSKNRRICGEPSDAGPGKAQAPWLPGTPP</sequence>
<name>A0A231KM99_PSEAI</name>
<dbReference type="Proteomes" id="UP000194857">
    <property type="component" value="Unassembled WGS sequence"/>
</dbReference>